<dbReference type="PANTHER" id="PTHR36558:SF1">
    <property type="entry name" value="RESTRICTION ENDONUCLEASE DOMAIN-CONTAINING PROTEIN-RELATED"/>
    <property type="match status" value="1"/>
</dbReference>
<dbReference type="InterPro" id="IPR011335">
    <property type="entry name" value="Restrct_endonuc-II-like"/>
</dbReference>
<keyword evidence="2" id="KW-0378">Hydrolase</keyword>
<dbReference type="Gene3D" id="3.90.1570.10">
    <property type="entry name" value="tt1808, chain A"/>
    <property type="match status" value="1"/>
</dbReference>
<reference evidence="2 3" key="1">
    <citation type="submission" date="2016-10" db="EMBL/GenBank/DDBJ databases">
        <authorList>
            <person name="de Groot N.N."/>
        </authorList>
    </citation>
    <scope>NUCLEOTIDE SEQUENCE [LARGE SCALE GENOMIC DNA]</scope>
    <source>
        <strain>GEY</strain>
        <strain evidence="3">DSM 9560</strain>
    </source>
</reference>
<dbReference type="OrthoDB" id="668969at2"/>
<dbReference type="STRING" id="1003.SAMN04488541_1001164"/>
<sequence>MILTKTYTLEDYALFCERMNDFGLFEYVDGLIVPVQSMKAVDDSLIDYVLSKDFEEKEITTIFEMPTQKHDRIVTNLYGNLFIITKRLGLIIYSQATTVAIPELNRGRNPDIILISEKEEKRNKLHQILNPLAIFEVLSKSTQAKDKSDKLTEYQQIESLQAYIIISQFEVQINVFQRLAKNKWEQEILNNLEDTFTLKFINTEIKLKDIYEGVVFEQTNEETKA</sequence>
<evidence type="ECO:0000313" key="2">
    <source>
        <dbReference type="EMBL" id="SFE43113.1"/>
    </source>
</evidence>
<dbReference type="EMBL" id="FONY01000001">
    <property type="protein sequence ID" value="SFE43113.1"/>
    <property type="molecule type" value="Genomic_DNA"/>
</dbReference>
<feature type="domain" description="Putative restriction endonuclease" evidence="1">
    <location>
        <begin position="62"/>
        <end position="201"/>
    </location>
</feature>
<accession>A0A1I2AJK0</accession>
<dbReference type="Proteomes" id="UP000199513">
    <property type="component" value="Unassembled WGS sequence"/>
</dbReference>
<dbReference type="PANTHER" id="PTHR36558">
    <property type="entry name" value="GLR1098 PROTEIN"/>
    <property type="match status" value="1"/>
</dbReference>
<keyword evidence="2" id="KW-0255">Endonuclease</keyword>
<keyword evidence="3" id="KW-1185">Reference proteome</keyword>
<dbReference type="AlphaFoldDB" id="A0A1I2AJK0"/>
<proteinExistence type="predicted"/>
<organism evidence="2 3">
    <name type="scientific">Thermoflexibacter ruber</name>
    <dbReference type="NCBI Taxonomy" id="1003"/>
    <lineage>
        <taxon>Bacteria</taxon>
        <taxon>Pseudomonadati</taxon>
        <taxon>Bacteroidota</taxon>
        <taxon>Cytophagia</taxon>
        <taxon>Cytophagales</taxon>
        <taxon>Thermoflexibacteraceae</taxon>
        <taxon>Thermoflexibacter</taxon>
    </lineage>
</organism>
<dbReference type="SUPFAM" id="SSF52980">
    <property type="entry name" value="Restriction endonuclease-like"/>
    <property type="match status" value="1"/>
</dbReference>
<dbReference type="InterPro" id="IPR008538">
    <property type="entry name" value="Uma2"/>
</dbReference>
<gene>
    <name evidence="2" type="ORF">SAMN04488541_1001164</name>
</gene>
<dbReference type="RefSeq" id="WP_091538391.1">
    <property type="nucleotide sequence ID" value="NZ_FONY01000001.1"/>
</dbReference>
<keyword evidence="2" id="KW-0540">Nuclease</keyword>
<dbReference type="Pfam" id="PF05685">
    <property type="entry name" value="Uma2"/>
    <property type="match status" value="1"/>
</dbReference>
<evidence type="ECO:0000313" key="3">
    <source>
        <dbReference type="Proteomes" id="UP000199513"/>
    </source>
</evidence>
<dbReference type="InterPro" id="IPR012296">
    <property type="entry name" value="Nuclease_put_TT1808"/>
</dbReference>
<protein>
    <submittedName>
        <fullName evidence="2">Endonuclease, Uma2 family (Restriction endonuclease fold)</fullName>
    </submittedName>
</protein>
<evidence type="ECO:0000259" key="1">
    <source>
        <dbReference type="Pfam" id="PF05685"/>
    </source>
</evidence>
<dbReference type="GO" id="GO:0004519">
    <property type="term" value="F:endonuclease activity"/>
    <property type="evidence" value="ECO:0007669"/>
    <property type="project" value="UniProtKB-KW"/>
</dbReference>
<name>A0A1I2AJK0_9BACT</name>
<dbReference type="CDD" id="cd06260">
    <property type="entry name" value="DUF820-like"/>
    <property type="match status" value="1"/>
</dbReference>